<dbReference type="Proteomes" id="UP000194885">
    <property type="component" value="Unassembled WGS sequence"/>
</dbReference>
<feature type="coiled-coil region" evidence="1">
    <location>
        <begin position="22"/>
        <end position="49"/>
    </location>
</feature>
<keyword evidence="2" id="KW-1133">Transmembrane helix</keyword>
<name>A0A242FSK3_ENTFC</name>
<evidence type="ECO:0000313" key="4">
    <source>
        <dbReference type="Proteomes" id="UP000194885"/>
    </source>
</evidence>
<dbReference type="EMBL" id="NGKW01000001">
    <property type="protein sequence ID" value="OTN96045.1"/>
    <property type="molecule type" value="Genomic_DNA"/>
</dbReference>
<keyword evidence="1" id="KW-0175">Coiled coil</keyword>
<keyword evidence="2" id="KW-0812">Transmembrane</keyword>
<sequence>MFIPIYSMILLGLFLVFCLYALKILQKNNDDTRRQITQLRKDIELILEKIRENN</sequence>
<evidence type="ECO:0000256" key="1">
    <source>
        <dbReference type="SAM" id="Coils"/>
    </source>
</evidence>
<evidence type="ECO:0000313" key="3">
    <source>
        <dbReference type="EMBL" id="OTN96045.1"/>
    </source>
</evidence>
<gene>
    <name evidence="3" type="ORF">A5810_000371</name>
</gene>
<feature type="transmembrane region" description="Helical" evidence="2">
    <location>
        <begin position="6"/>
        <end position="25"/>
    </location>
</feature>
<accession>A0A242FSK3</accession>
<keyword evidence="2" id="KW-0472">Membrane</keyword>
<organism evidence="3 4">
    <name type="scientific">Enterococcus faecium</name>
    <name type="common">Streptococcus faecium</name>
    <dbReference type="NCBI Taxonomy" id="1352"/>
    <lineage>
        <taxon>Bacteria</taxon>
        <taxon>Bacillati</taxon>
        <taxon>Bacillota</taxon>
        <taxon>Bacilli</taxon>
        <taxon>Lactobacillales</taxon>
        <taxon>Enterococcaceae</taxon>
        <taxon>Enterococcus</taxon>
    </lineage>
</organism>
<proteinExistence type="predicted"/>
<dbReference type="AlphaFoldDB" id="A0A242FSK3"/>
<comment type="caution">
    <text evidence="3">The sequence shown here is derived from an EMBL/GenBank/DDBJ whole genome shotgun (WGS) entry which is preliminary data.</text>
</comment>
<reference evidence="3 4" key="1">
    <citation type="submission" date="2017-05" db="EMBL/GenBank/DDBJ databases">
        <title>The Genome Sequence of Enterococcus faecium 7H8_DIV0219.</title>
        <authorList>
            <consortium name="The Broad Institute Genomics Platform"/>
            <consortium name="The Broad Institute Genomic Center for Infectious Diseases"/>
            <person name="Earl A."/>
            <person name="Manson A."/>
            <person name="Schwartman J."/>
            <person name="Gilmore M."/>
            <person name="Abouelleil A."/>
            <person name="Cao P."/>
            <person name="Chapman S."/>
            <person name="Cusick C."/>
            <person name="Shea T."/>
            <person name="Young S."/>
            <person name="Neafsey D."/>
            <person name="Nusbaum C."/>
            <person name="Birren B."/>
        </authorList>
    </citation>
    <scope>NUCLEOTIDE SEQUENCE [LARGE SCALE GENOMIC DNA]</scope>
    <source>
        <strain evidence="3 4">7H8_DIV0219</strain>
    </source>
</reference>
<protein>
    <submittedName>
        <fullName evidence="3">Uncharacterized protein</fullName>
    </submittedName>
</protein>
<evidence type="ECO:0000256" key="2">
    <source>
        <dbReference type="SAM" id="Phobius"/>
    </source>
</evidence>